<reference evidence="3" key="1">
    <citation type="journal article" date="2019" name="Int. J. Syst. Evol. Microbiol.">
        <title>The Global Catalogue of Microorganisms (GCM) 10K type strain sequencing project: providing services to taxonomists for standard genome sequencing and annotation.</title>
        <authorList>
            <consortium name="The Broad Institute Genomics Platform"/>
            <consortium name="The Broad Institute Genome Sequencing Center for Infectious Disease"/>
            <person name="Wu L."/>
            <person name="Ma J."/>
        </authorList>
    </citation>
    <scope>NUCLEOTIDE SEQUENCE [LARGE SCALE GENOMIC DNA]</scope>
    <source>
        <strain evidence="3">JCM 4738</strain>
    </source>
</reference>
<accession>A0ABW2NG72</accession>
<dbReference type="Pfam" id="PF00485">
    <property type="entry name" value="PRK"/>
    <property type="match status" value="1"/>
</dbReference>
<keyword evidence="2" id="KW-0808">Transferase</keyword>
<gene>
    <name evidence="2" type="ORF">ACFQQH_14550</name>
</gene>
<feature type="domain" description="Phosphoribulokinase/uridine kinase" evidence="1">
    <location>
        <begin position="20"/>
        <end position="203"/>
    </location>
</feature>
<dbReference type="Gene3D" id="3.40.50.300">
    <property type="entry name" value="P-loop containing nucleotide triphosphate hydrolases"/>
    <property type="match status" value="1"/>
</dbReference>
<sequence length="217" mass="25002">MDRLIQNLTGWIRNSDKQLIIGISGHGAAGKTTFAQQLMDALKLEANYLNTDPYIVSSSIRKHSDIKYPYKGTLHHFKMTACHPAAHHIPSLERDIRMIREGLDLLTIETHYSSAERLSSENNVTIVEGMSVAFADPELFDLLIYFYTDGSTELERRFGRDIEERGTELEYLKQSHNERRIQYEVFMHPYSEHFDTIIKSTKEGTMSIEKNTFDPSI</sequence>
<dbReference type="RefSeq" id="WP_157294817.1">
    <property type="nucleotide sequence ID" value="NZ_JBHTCT010000037.1"/>
</dbReference>
<dbReference type="GO" id="GO:0016301">
    <property type="term" value="F:kinase activity"/>
    <property type="evidence" value="ECO:0007669"/>
    <property type="project" value="UniProtKB-KW"/>
</dbReference>
<keyword evidence="2" id="KW-0418">Kinase</keyword>
<dbReference type="InterPro" id="IPR006083">
    <property type="entry name" value="PRK/URK"/>
</dbReference>
<protein>
    <submittedName>
        <fullName evidence="2">Uridine kinase</fullName>
    </submittedName>
</protein>
<evidence type="ECO:0000259" key="1">
    <source>
        <dbReference type="Pfam" id="PF00485"/>
    </source>
</evidence>
<organism evidence="2 3">
    <name type="scientific">Bhargavaea changchunensis</name>
    <dbReference type="NCBI Taxonomy" id="2134037"/>
    <lineage>
        <taxon>Bacteria</taxon>
        <taxon>Bacillati</taxon>
        <taxon>Bacillota</taxon>
        <taxon>Bacilli</taxon>
        <taxon>Bacillales</taxon>
        <taxon>Caryophanaceae</taxon>
        <taxon>Bhargavaea</taxon>
    </lineage>
</organism>
<comment type="caution">
    <text evidence="2">The sequence shown here is derived from an EMBL/GenBank/DDBJ whole genome shotgun (WGS) entry which is preliminary data.</text>
</comment>
<dbReference type="InterPro" id="IPR027417">
    <property type="entry name" value="P-loop_NTPase"/>
</dbReference>
<evidence type="ECO:0000313" key="3">
    <source>
        <dbReference type="Proteomes" id="UP001596483"/>
    </source>
</evidence>
<dbReference type="SUPFAM" id="SSF52540">
    <property type="entry name" value="P-loop containing nucleoside triphosphate hydrolases"/>
    <property type="match status" value="1"/>
</dbReference>
<name>A0ABW2NG72_9BACL</name>
<dbReference type="PANTHER" id="PTHR10285">
    <property type="entry name" value="URIDINE KINASE"/>
    <property type="match status" value="1"/>
</dbReference>
<dbReference type="EMBL" id="JBHTCT010000037">
    <property type="protein sequence ID" value="MFC7366344.1"/>
    <property type="molecule type" value="Genomic_DNA"/>
</dbReference>
<dbReference type="PRINTS" id="PR00988">
    <property type="entry name" value="URIDINKINASE"/>
</dbReference>
<evidence type="ECO:0000313" key="2">
    <source>
        <dbReference type="EMBL" id="MFC7366344.1"/>
    </source>
</evidence>
<dbReference type="Proteomes" id="UP001596483">
    <property type="component" value="Unassembled WGS sequence"/>
</dbReference>
<proteinExistence type="predicted"/>
<keyword evidence="3" id="KW-1185">Reference proteome</keyword>